<dbReference type="Proteomes" id="UP000195305">
    <property type="component" value="Unassembled WGS sequence"/>
</dbReference>
<dbReference type="AlphaFoldDB" id="A0A1Y4SUZ8"/>
<sequence>MSDIKVSVIIPVYNGGQAFKKCLYDVMNQTLKDIEIICVDDGSTDESAQIISQAALEDSRIQYVYQNNQGAAVARNKGMEYATGEYVSFLDADDFYEAEMLEKAYINSVKHDVDICIFRGNKYDASSHQYLSMDYALRFHEIPCNPFTYKDISDNVFHFCVGWAWDKLYRRQFIIDEKLSFQNLRTSNDLFFVFSSLVKAKKIYALNELLIHHRVNNSLSLSVTREKSWNCFYLAANALKQELERIGKYHEVEKSFVNWYVHFSFWNLDTIEGDAYKKVYELIKYEILPSLHLEQYPAGFLSTNYVKRVFDVQSYDCDEYVYEQFFKLRKKAKQKSDDGAKRIKNSKTYKVGKIVLFIPLHIKKWLKRRTK</sequence>
<dbReference type="CDD" id="cd00761">
    <property type="entry name" value="Glyco_tranf_GTA_type"/>
    <property type="match status" value="1"/>
</dbReference>
<gene>
    <name evidence="4" type="ORF">B5E75_09140</name>
</gene>
<dbReference type="SUPFAM" id="SSF53448">
    <property type="entry name" value="Nucleotide-diphospho-sugar transferases"/>
    <property type="match status" value="1"/>
</dbReference>
<dbReference type="PANTHER" id="PTHR22916:SF51">
    <property type="entry name" value="GLYCOSYLTRANSFERASE EPSH-RELATED"/>
    <property type="match status" value="1"/>
</dbReference>
<reference evidence="4 5" key="1">
    <citation type="journal article" date="2018" name="BMC Genomics">
        <title>Whole genome sequencing and function prediction of 133 gut anaerobes isolated from chicken caecum in pure cultures.</title>
        <authorList>
            <person name="Medvecky M."/>
            <person name="Cejkova D."/>
            <person name="Polansky O."/>
            <person name="Karasova D."/>
            <person name="Kubasova T."/>
            <person name="Cizek A."/>
            <person name="Rychlik I."/>
        </authorList>
    </citation>
    <scope>NUCLEOTIDE SEQUENCE [LARGE SCALE GENOMIC DNA]</scope>
    <source>
        <strain evidence="4 5">An13</strain>
    </source>
</reference>
<name>A0A1Y4SUZ8_9FIRM</name>
<dbReference type="RefSeq" id="WP_087358574.1">
    <property type="nucleotide sequence ID" value="NZ_NFLJ01000025.1"/>
</dbReference>
<protein>
    <recommendedName>
        <fullName evidence="3">Glycosyltransferase 2-like domain-containing protein</fullName>
    </recommendedName>
</protein>
<keyword evidence="5" id="KW-1185">Reference proteome</keyword>
<comment type="caution">
    <text evidence="4">The sequence shown here is derived from an EMBL/GenBank/DDBJ whole genome shotgun (WGS) entry which is preliminary data.</text>
</comment>
<organism evidence="4 5">
    <name type="scientific">Massilimicrobiota timonensis</name>
    <dbReference type="NCBI Taxonomy" id="1776392"/>
    <lineage>
        <taxon>Bacteria</taxon>
        <taxon>Bacillati</taxon>
        <taxon>Bacillota</taxon>
        <taxon>Erysipelotrichia</taxon>
        <taxon>Erysipelotrichales</taxon>
        <taxon>Erysipelotrichaceae</taxon>
        <taxon>Massilimicrobiota</taxon>
    </lineage>
</organism>
<evidence type="ECO:0000256" key="1">
    <source>
        <dbReference type="ARBA" id="ARBA00022676"/>
    </source>
</evidence>
<dbReference type="Gene3D" id="3.90.550.10">
    <property type="entry name" value="Spore Coat Polysaccharide Biosynthesis Protein SpsA, Chain A"/>
    <property type="match status" value="1"/>
</dbReference>
<proteinExistence type="predicted"/>
<dbReference type="PANTHER" id="PTHR22916">
    <property type="entry name" value="GLYCOSYLTRANSFERASE"/>
    <property type="match status" value="1"/>
</dbReference>
<feature type="domain" description="Glycosyltransferase 2-like" evidence="3">
    <location>
        <begin position="7"/>
        <end position="161"/>
    </location>
</feature>
<dbReference type="GO" id="GO:0016757">
    <property type="term" value="F:glycosyltransferase activity"/>
    <property type="evidence" value="ECO:0007669"/>
    <property type="project" value="UniProtKB-KW"/>
</dbReference>
<accession>A0A1Y4SUZ8</accession>
<dbReference type="EMBL" id="NFLJ01000025">
    <property type="protein sequence ID" value="OUQ33748.1"/>
    <property type="molecule type" value="Genomic_DNA"/>
</dbReference>
<evidence type="ECO:0000313" key="4">
    <source>
        <dbReference type="EMBL" id="OUQ33748.1"/>
    </source>
</evidence>
<dbReference type="InterPro" id="IPR029044">
    <property type="entry name" value="Nucleotide-diphossugar_trans"/>
</dbReference>
<dbReference type="InterPro" id="IPR001173">
    <property type="entry name" value="Glyco_trans_2-like"/>
</dbReference>
<keyword evidence="1" id="KW-0328">Glycosyltransferase</keyword>
<evidence type="ECO:0000259" key="3">
    <source>
        <dbReference type="Pfam" id="PF00535"/>
    </source>
</evidence>
<keyword evidence="2" id="KW-0808">Transferase</keyword>
<evidence type="ECO:0000256" key="2">
    <source>
        <dbReference type="ARBA" id="ARBA00022679"/>
    </source>
</evidence>
<dbReference type="Pfam" id="PF00535">
    <property type="entry name" value="Glycos_transf_2"/>
    <property type="match status" value="1"/>
</dbReference>
<evidence type="ECO:0000313" key="5">
    <source>
        <dbReference type="Proteomes" id="UP000195305"/>
    </source>
</evidence>
<dbReference type="OrthoDB" id="9807674at2"/>